<gene>
    <name evidence="1" type="ORF">M011DRAFT_445548</name>
</gene>
<name>A0A6A6V689_9PLEO</name>
<sequence>MADEQAAHHLLNVLEERELNVDLDGVLAAFEDEDTRRDAAAWVTKHLHQSTLLTREELELYTALRKQGALQRLGDSREPIRPILDQELDTAITSLENSTAAIEEQCKVLEAQRAALMALKALDKPNLDVEHIRNERRRKEHQERTRLDNAIEDISIIVNEQLNDTHRDVGHEESALAAFMKERLASDDKILDNLPGIVSKILTEPEVTEDEKSIDQWCNAIIAFRTAEIKARVDTVYIDSLGCGPMGASSDPQEKKLSERKTALQSELESLHSEIASVAEMVVERELRKPMNDMKVRKEREREQARIAWSDYVLSTLKFMTDRLDLVSYQTAAIAGFHGALTHVHKAALKRQEDVAVQAPSSPVLKRKPSSVKSIFPPVNLQPKMSIELPPALQDALRHTSVPFNFETMDAFKESLVITQLEREKKLNDHYASALSLAHEQVAGRLGNTDANYTAILDSLYTHTQHNRVHAMDPDIERNLKKAEVELEEAEAGLLDMETSELSLGDPKVKRFVEKYGSR</sequence>
<evidence type="ECO:0000313" key="1">
    <source>
        <dbReference type="EMBL" id="KAF2746192.1"/>
    </source>
</evidence>
<evidence type="ECO:0000313" key="2">
    <source>
        <dbReference type="Proteomes" id="UP000799440"/>
    </source>
</evidence>
<dbReference type="Proteomes" id="UP000799440">
    <property type="component" value="Unassembled WGS sequence"/>
</dbReference>
<reference evidence="1" key="1">
    <citation type="journal article" date="2020" name="Stud. Mycol.">
        <title>101 Dothideomycetes genomes: a test case for predicting lifestyles and emergence of pathogens.</title>
        <authorList>
            <person name="Haridas S."/>
            <person name="Albert R."/>
            <person name="Binder M."/>
            <person name="Bloem J."/>
            <person name="Labutti K."/>
            <person name="Salamov A."/>
            <person name="Andreopoulos B."/>
            <person name="Baker S."/>
            <person name="Barry K."/>
            <person name="Bills G."/>
            <person name="Bluhm B."/>
            <person name="Cannon C."/>
            <person name="Castanera R."/>
            <person name="Culley D."/>
            <person name="Daum C."/>
            <person name="Ezra D."/>
            <person name="Gonzalez J."/>
            <person name="Henrissat B."/>
            <person name="Kuo A."/>
            <person name="Liang C."/>
            <person name="Lipzen A."/>
            <person name="Lutzoni F."/>
            <person name="Magnuson J."/>
            <person name="Mondo S."/>
            <person name="Nolan M."/>
            <person name="Ohm R."/>
            <person name="Pangilinan J."/>
            <person name="Park H.-J."/>
            <person name="Ramirez L."/>
            <person name="Alfaro M."/>
            <person name="Sun H."/>
            <person name="Tritt A."/>
            <person name="Yoshinaga Y."/>
            <person name="Zwiers L.-H."/>
            <person name="Turgeon B."/>
            <person name="Goodwin S."/>
            <person name="Spatafora J."/>
            <person name="Crous P."/>
            <person name="Grigoriev I."/>
        </authorList>
    </citation>
    <scope>NUCLEOTIDE SEQUENCE</scope>
    <source>
        <strain evidence="1">CBS 119925</strain>
    </source>
</reference>
<proteinExistence type="predicted"/>
<protein>
    <recommendedName>
        <fullName evidence="3">HAUS augmin-like complex subunit 3 N-terminal domain-containing protein</fullName>
    </recommendedName>
</protein>
<evidence type="ECO:0008006" key="3">
    <source>
        <dbReference type="Google" id="ProtNLM"/>
    </source>
</evidence>
<accession>A0A6A6V689</accession>
<dbReference type="AlphaFoldDB" id="A0A6A6V689"/>
<dbReference type="OrthoDB" id="5314201at2759"/>
<organism evidence="1 2">
    <name type="scientific">Sporormia fimetaria CBS 119925</name>
    <dbReference type="NCBI Taxonomy" id="1340428"/>
    <lineage>
        <taxon>Eukaryota</taxon>
        <taxon>Fungi</taxon>
        <taxon>Dikarya</taxon>
        <taxon>Ascomycota</taxon>
        <taxon>Pezizomycotina</taxon>
        <taxon>Dothideomycetes</taxon>
        <taxon>Pleosporomycetidae</taxon>
        <taxon>Pleosporales</taxon>
        <taxon>Sporormiaceae</taxon>
        <taxon>Sporormia</taxon>
    </lineage>
</organism>
<dbReference type="EMBL" id="MU006578">
    <property type="protein sequence ID" value="KAF2746192.1"/>
    <property type="molecule type" value="Genomic_DNA"/>
</dbReference>
<keyword evidence="2" id="KW-1185">Reference proteome</keyword>